<dbReference type="InterPro" id="IPR036274">
    <property type="entry name" value="HR1_rpt_sf"/>
</dbReference>
<feature type="region of interest" description="Disordered" evidence="2">
    <location>
        <begin position="114"/>
        <end position="133"/>
    </location>
</feature>
<dbReference type="Proteomes" id="UP000703269">
    <property type="component" value="Unassembled WGS sequence"/>
</dbReference>
<feature type="region of interest" description="Disordered" evidence="2">
    <location>
        <begin position="171"/>
        <end position="192"/>
    </location>
</feature>
<sequence>MPLPAHILDHRDRGTHKARSSDGAASVVSAATAPATSTQNGGAPEQEPEDDEERPVDQLTALNSQLRVENRIKEGAESMLQMPLEENLRLQVEEELEMARSKIDAIQKKIESHNARGGRRAVNGSDNAKRKFNGAPLMGLRKARDDTEEREDFRTALQQASSYIRTLHKLASQGGNRSPPDSPSSSTPSAPTDAEITRMRIEAMNQLTSVLQRNLRVRYEMNIPDVVSAITPALTDRATKHSRSVAYRLIRHMLVNPQSVEKLQEQSLDWYIVKSLARDTKHAVEKEQVIKLIRAIVEIGSSRRGPGAAVGCGIVPLSDAVMRAFMAVAEQPEEPFKLICLQTLTEILLIDVALVARTGGIRLLLHALSEGPVEMAPMISSAFLYIADSPRTRAFLHPGTDLEMALSGVTDAYGKGTEHADRMRASTKIISSMLRTWSGLLYFCVHDMLALRTLVDGLRIPSLQTREIILDMFFDLFNIKPPEWHQAFIDGRRLTMYRRARRNVDAKPAEASHKQQDGLKLTEQYIGLLILVFNTAGLMDALTAMLEETTLEEEEPTQTSSNLYRKATLLIAEILHTANRVLPLSMAAKIQALPRVFTLASDYAQGDSRVIGTSTLSSIDSYNRHRMRLQPAVVKDSSRPRANSVEDAIRRGQKQVEQAKIKQGLQMDDKTFQTLLLDSQVMTTKDQTKWNFDVLQDLMEGPFLNPKRMEEAIKVSRYVRKLISFFHPFSHRFADLAKSKSNIRWIRLGCLLVNALLASAEGTRFLQEDELLGQIVKSFAQLDPSNASQNQDAIFSKRRMQETLTYGYFEMLGTLSKRKEGLELLEKFKFFTAFYHLTELRDRQDLIKAMIENLDYSIDGHSRIVLAKALTSSTREIRLFATNHLGELIRGSSQANAWALRLLLTQLYDPDMVVQEVAVRYLEEACEAPDVLEMVVEMHPTLEHLGDIGHPLLLKFMSTTLGFRYLYAADYIDREMDAWFHERNLHYVVHIEVFLAKAFGFTPSDTEDDTIRAEMIVPPHFYGVMAKTELGCQVLSEKGHFSEFAQFIRRHGLESEDQDLILKLKSVLWAVGNIGACERGLPFLEEEEIIPTILEIAEQSLVLSVRGTCFFVLGLISSTPQGAEVLDDYHWEAALSPLGLPTGMCVPANIERLVSIPHWEPIDDLGDDEDRLEPPTTEEENEVLTAIYNLANTVIANAASRTLARMKSRSKYKHIFSSTSMLYRALHTISSQRYRLPVRRYILDLFNIELDEGVARQLREHAVRLRVKAAGGDAATRVSRAVSIVGRPPRHRHRISDSDDSSMTEEEEPPDVQHYPVIRARPKSQVVGFERPAVAAA</sequence>
<dbReference type="InterPro" id="IPR016024">
    <property type="entry name" value="ARM-type_fold"/>
</dbReference>
<dbReference type="SUPFAM" id="SSF46585">
    <property type="entry name" value="HR1 repeat"/>
    <property type="match status" value="1"/>
</dbReference>
<dbReference type="PANTHER" id="PTHR13298:SF11">
    <property type="entry name" value="RAPAMYCIN-INSENSITIVE COMPANION OF MTOR"/>
    <property type="match status" value="1"/>
</dbReference>
<feature type="domain" description="Rapamycin-insensitive companion of mTOR N-terminal" evidence="5">
    <location>
        <begin position="201"/>
        <end position="583"/>
    </location>
</feature>
<dbReference type="InterPro" id="IPR028267">
    <property type="entry name" value="Pianissimo_N"/>
</dbReference>
<dbReference type="GO" id="GO:0031932">
    <property type="term" value="C:TORC2 complex"/>
    <property type="evidence" value="ECO:0007669"/>
    <property type="project" value="InterPro"/>
</dbReference>
<dbReference type="SMART" id="SM01310">
    <property type="entry name" value="RICTOR_V"/>
    <property type="match status" value="1"/>
</dbReference>
<feature type="compositionally biased region" description="Acidic residues" evidence="2">
    <location>
        <begin position="1298"/>
        <end position="1310"/>
    </location>
</feature>
<feature type="domain" description="Rapamycin-insensitive companion of mTOR" evidence="6">
    <location>
        <begin position="1061"/>
        <end position="1133"/>
    </location>
</feature>
<feature type="domain" description="Rapamycin-insensitive companion of mTOR middle" evidence="4">
    <location>
        <begin position="667"/>
        <end position="891"/>
    </location>
</feature>
<evidence type="ECO:0000259" key="4">
    <source>
        <dbReference type="SMART" id="SM01307"/>
    </source>
</evidence>
<evidence type="ECO:0000259" key="3">
    <source>
        <dbReference type="SMART" id="SM00742"/>
    </source>
</evidence>
<proteinExistence type="inferred from homology"/>
<reference evidence="7 8" key="1">
    <citation type="submission" date="2021-08" db="EMBL/GenBank/DDBJ databases">
        <title>Draft Genome Sequence of Phanerochaete sordida strain YK-624.</title>
        <authorList>
            <person name="Mori T."/>
            <person name="Dohra H."/>
            <person name="Suzuki T."/>
            <person name="Kawagishi H."/>
            <person name="Hirai H."/>
        </authorList>
    </citation>
    <scope>NUCLEOTIDE SEQUENCE [LARGE SCALE GENOMIC DNA]</scope>
    <source>
        <strain evidence="7 8">YK-624</strain>
    </source>
</reference>
<feature type="region of interest" description="Disordered" evidence="2">
    <location>
        <begin position="1288"/>
        <end position="1315"/>
    </location>
</feature>
<evidence type="ECO:0000259" key="6">
    <source>
        <dbReference type="SMART" id="SM01310"/>
    </source>
</evidence>
<dbReference type="InterPro" id="IPR029451">
    <property type="entry name" value="RICTOR_M"/>
</dbReference>
<dbReference type="Pfam" id="PF14668">
    <property type="entry name" value="RICTOR_V"/>
    <property type="match status" value="1"/>
</dbReference>
<dbReference type="PANTHER" id="PTHR13298">
    <property type="entry name" value="CYTOSOLIC REGULATOR PIANISSIMO"/>
    <property type="match status" value="1"/>
</dbReference>
<dbReference type="InterPro" id="IPR029452">
    <property type="entry name" value="RICTOR_V"/>
</dbReference>
<keyword evidence="8" id="KW-1185">Reference proteome</keyword>
<dbReference type="EMBL" id="BPQB01000089">
    <property type="protein sequence ID" value="GJE98518.1"/>
    <property type="molecule type" value="Genomic_DNA"/>
</dbReference>
<accession>A0A9P3LKF6</accession>
<evidence type="ECO:0000313" key="7">
    <source>
        <dbReference type="EMBL" id="GJE98518.1"/>
    </source>
</evidence>
<dbReference type="SUPFAM" id="SSF48371">
    <property type="entry name" value="ARM repeat"/>
    <property type="match status" value="2"/>
</dbReference>
<dbReference type="Pfam" id="PF14666">
    <property type="entry name" value="RICTOR_M"/>
    <property type="match status" value="1"/>
</dbReference>
<organism evidence="7 8">
    <name type="scientific">Phanerochaete sordida</name>
    <dbReference type="NCBI Taxonomy" id="48140"/>
    <lineage>
        <taxon>Eukaryota</taxon>
        <taxon>Fungi</taxon>
        <taxon>Dikarya</taxon>
        <taxon>Basidiomycota</taxon>
        <taxon>Agaricomycotina</taxon>
        <taxon>Agaricomycetes</taxon>
        <taxon>Polyporales</taxon>
        <taxon>Phanerochaetaceae</taxon>
        <taxon>Phanerochaete</taxon>
    </lineage>
</organism>
<dbReference type="InterPro" id="IPR028268">
    <property type="entry name" value="Pianissimo_fam"/>
</dbReference>
<dbReference type="InterPro" id="IPR029453">
    <property type="entry name" value="Rictor_IV"/>
</dbReference>
<evidence type="ECO:0000313" key="8">
    <source>
        <dbReference type="Proteomes" id="UP000703269"/>
    </source>
</evidence>
<dbReference type="Pfam" id="PF14663">
    <property type="entry name" value="RasGEF_N_2"/>
    <property type="match status" value="1"/>
</dbReference>
<dbReference type="Pfam" id="PF14664">
    <property type="entry name" value="RICTOR_N"/>
    <property type="match status" value="1"/>
</dbReference>
<comment type="similarity">
    <text evidence="1">Belongs to the RICTOR family.</text>
</comment>
<dbReference type="GO" id="GO:0038203">
    <property type="term" value="P:TORC2 signaling"/>
    <property type="evidence" value="ECO:0007669"/>
    <property type="project" value="TreeGrafter"/>
</dbReference>
<dbReference type="SMART" id="SM00742">
    <property type="entry name" value="Hr1"/>
    <property type="match status" value="1"/>
</dbReference>
<feature type="compositionally biased region" description="Low complexity" evidence="2">
    <location>
        <begin position="21"/>
        <end position="38"/>
    </location>
</feature>
<comment type="caution">
    <text evidence="7">The sequence shown here is derived from an EMBL/GenBank/DDBJ whole genome shotgun (WGS) entry which is preliminary data.</text>
</comment>
<name>A0A9P3LKF6_9APHY</name>
<evidence type="ECO:0000256" key="2">
    <source>
        <dbReference type="SAM" id="MobiDB-lite"/>
    </source>
</evidence>
<dbReference type="OrthoDB" id="271111at2759"/>
<feature type="region of interest" description="Disordered" evidence="2">
    <location>
        <begin position="1"/>
        <end position="57"/>
    </location>
</feature>
<dbReference type="Gene3D" id="1.25.10.10">
    <property type="entry name" value="Leucine-rich Repeat Variant"/>
    <property type="match status" value="1"/>
</dbReference>
<dbReference type="InterPro" id="IPR011072">
    <property type="entry name" value="HR1_rho-bd"/>
</dbReference>
<evidence type="ECO:0000259" key="5">
    <source>
        <dbReference type="SMART" id="SM01308"/>
    </source>
</evidence>
<dbReference type="SMART" id="SM01303">
    <property type="entry name" value="RasGEF_N_2"/>
    <property type="match status" value="1"/>
</dbReference>
<feature type="compositionally biased region" description="Low complexity" evidence="2">
    <location>
        <begin position="183"/>
        <end position="192"/>
    </location>
</feature>
<evidence type="ECO:0000256" key="1">
    <source>
        <dbReference type="ARBA" id="ARBA00008878"/>
    </source>
</evidence>
<dbReference type="Gene3D" id="1.10.287.160">
    <property type="entry name" value="HR1 repeat"/>
    <property type="match status" value="1"/>
</dbReference>
<dbReference type="SMART" id="SM01308">
    <property type="entry name" value="RICTOR_N"/>
    <property type="match status" value="1"/>
</dbReference>
<protein>
    <submittedName>
        <fullName evidence="7">Rapamycin-insensitive companion of mTOR, N-term-domain-containing protein</fullName>
    </submittedName>
</protein>
<gene>
    <name evidence="7" type="ORF">PsYK624_147500</name>
</gene>
<feature type="domain" description="REM-1" evidence="3">
    <location>
        <begin position="57"/>
        <end position="120"/>
    </location>
</feature>
<dbReference type="SMART" id="SM01307">
    <property type="entry name" value="RICTOR_M"/>
    <property type="match status" value="1"/>
</dbReference>
<dbReference type="InterPro" id="IPR011989">
    <property type="entry name" value="ARM-like"/>
</dbReference>